<sequence length="131" mass="15018">MNQQDNNNHLEATQINAKCPFIITIMHKLVPFSMIWVSLVLIYGVVCMYTNAVGQDEFYRFIFFLRSPFIVGLNCIALFISVFHTIVWFNLLPKTISSSMFNKQSNTLLVIVGLWAVTLAVSSFLFLFVLK</sequence>
<dbReference type="GO" id="GO:0016020">
    <property type="term" value="C:membrane"/>
    <property type="evidence" value="ECO:0007669"/>
    <property type="project" value="InterPro"/>
</dbReference>
<dbReference type="InterPro" id="IPR003510">
    <property type="entry name" value="Fumarate_red_C"/>
</dbReference>
<accession>A0A1C4CKR9</accession>
<feature type="transmembrane region" description="Helical" evidence="5">
    <location>
        <begin position="30"/>
        <end position="51"/>
    </location>
</feature>
<keyword evidence="7" id="KW-1185">Reference proteome</keyword>
<evidence type="ECO:0000313" key="7">
    <source>
        <dbReference type="Proteomes" id="UP000199698"/>
    </source>
</evidence>
<evidence type="ECO:0000256" key="4">
    <source>
        <dbReference type="ARBA" id="ARBA00023136"/>
    </source>
</evidence>
<gene>
    <name evidence="6" type="ORF">GA0061080_10417</name>
</gene>
<feature type="transmembrane region" description="Helical" evidence="5">
    <location>
        <begin position="63"/>
        <end position="88"/>
    </location>
</feature>
<dbReference type="STRING" id="1798183.GA0061080_10417"/>
<keyword evidence="4 5" id="KW-0472">Membrane</keyword>
<keyword evidence="3 5" id="KW-1133">Transmembrane helix</keyword>
<proteinExistence type="predicted"/>
<organism evidence="6 7">
    <name type="scientific">Gilliamella intestini</name>
    <dbReference type="NCBI Taxonomy" id="1798183"/>
    <lineage>
        <taxon>Bacteria</taxon>
        <taxon>Pseudomonadati</taxon>
        <taxon>Pseudomonadota</taxon>
        <taxon>Gammaproteobacteria</taxon>
        <taxon>Orbales</taxon>
        <taxon>Orbaceae</taxon>
        <taxon>Gilliamella</taxon>
    </lineage>
</organism>
<keyword evidence="1" id="KW-1003">Cell membrane</keyword>
<dbReference type="Pfam" id="PF02300">
    <property type="entry name" value="Fumarate_red_C"/>
    <property type="match status" value="1"/>
</dbReference>
<dbReference type="EMBL" id="FMBA01000041">
    <property type="protein sequence ID" value="SCC19638.1"/>
    <property type="molecule type" value="Genomic_DNA"/>
</dbReference>
<evidence type="ECO:0000256" key="5">
    <source>
        <dbReference type="SAM" id="Phobius"/>
    </source>
</evidence>
<keyword evidence="2 5" id="KW-0812">Transmembrane</keyword>
<dbReference type="InterPro" id="IPR034804">
    <property type="entry name" value="SQR/QFR_C/D"/>
</dbReference>
<dbReference type="AlphaFoldDB" id="A0A1C4CKR9"/>
<evidence type="ECO:0000313" key="6">
    <source>
        <dbReference type="EMBL" id="SCC19638.1"/>
    </source>
</evidence>
<dbReference type="OrthoDB" id="7068145at2"/>
<reference evidence="7" key="1">
    <citation type="submission" date="2016-08" db="EMBL/GenBank/DDBJ databases">
        <authorList>
            <person name="Varghese N."/>
            <person name="Submissions Spin"/>
        </authorList>
    </citation>
    <scope>NUCLEOTIDE SEQUENCE [LARGE SCALE GENOMIC DNA]</scope>
    <source>
        <strain evidence="7">R-53144</strain>
    </source>
</reference>
<evidence type="ECO:0000256" key="3">
    <source>
        <dbReference type="ARBA" id="ARBA00022989"/>
    </source>
</evidence>
<dbReference type="Gene3D" id="1.20.1300.10">
    <property type="entry name" value="Fumarate reductase/succinate dehydrogenase, transmembrane subunit"/>
    <property type="match status" value="1"/>
</dbReference>
<evidence type="ECO:0000256" key="1">
    <source>
        <dbReference type="ARBA" id="ARBA00022475"/>
    </source>
</evidence>
<name>A0A1C4CKR9_9GAMM</name>
<evidence type="ECO:0000256" key="2">
    <source>
        <dbReference type="ARBA" id="ARBA00022692"/>
    </source>
</evidence>
<dbReference type="SUPFAM" id="SSF81343">
    <property type="entry name" value="Fumarate reductase respiratory complex transmembrane subunits"/>
    <property type="match status" value="1"/>
</dbReference>
<dbReference type="RefSeq" id="WP_091124678.1">
    <property type="nucleotide sequence ID" value="NZ_FMBA01000041.1"/>
</dbReference>
<dbReference type="Proteomes" id="UP000199698">
    <property type="component" value="Unassembled WGS sequence"/>
</dbReference>
<feature type="transmembrane region" description="Helical" evidence="5">
    <location>
        <begin position="108"/>
        <end position="130"/>
    </location>
</feature>
<protein>
    <submittedName>
        <fullName evidence="6">Fumarate reductase subunit C</fullName>
    </submittedName>
</protein>